<accession>A0A1M5WWR3</accession>
<dbReference type="Gene3D" id="3.30.450.40">
    <property type="match status" value="1"/>
</dbReference>
<name>A0A1M5WWR3_9CLOT</name>
<dbReference type="Pfam" id="PF00512">
    <property type="entry name" value="HisKA"/>
    <property type="match status" value="1"/>
</dbReference>
<dbReference type="NCBIfam" id="TIGR00229">
    <property type="entry name" value="sensory_box"/>
    <property type="match status" value="1"/>
</dbReference>
<dbReference type="InterPro" id="IPR003018">
    <property type="entry name" value="GAF"/>
</dbReference>
<dbReference type="PANTHER" id="PTHR43547">
    <property type="entry name" value="TWO-COMPONENT HISTIDINE KINASE"/>
    <property type="match status" value="1"/>
</dbReference>
<comment type="catalytic activity">
    <reaction evidence="1">
        <text>ATP + protein L-histidine = ADP + protein N-phospho-L-histidine.</text>
        <dbReference type="EC" id="2.7.13.3"/>
    </reaction>
</comment>
<gene>
    <name evidence="11" type="ORF">SAMN02745196_01892</name>
</gene>
<dbReference type="Proteomes" id="UP000184526">
    <property type="component" value="Unassembled WGS sequence"/>
</dbReference>
<dbReference type="CDD" id="cd00082">
    <property type="entry name" value="HisKA"/>
    <property type="match status" value="1"/>
</dbReference>
<evidence type="ECO:0000256" key="7">
    <source>
        <dbReference type="ARBA" id="ARBA00022840"/>
    </source>
</evidence>
<dbReference type="EMBL" id="FQXP01000006">
    <property type="protein sequence ID" value="SHH91383.1"/>
    <property type="molecule type" value="Genomic_DNA"/>
</dbReference>
<dbReference type="Pfam" id="PF02518">
    <property type="entry name" value="HATPase_c"/>
    <property type="match status" value="1"/>
</dbReference>
<dbReference type="InterPro" id="IPR029016">
    <property type="entry name" value="GAF-like_dom_sf"/>
</dbReference>
<dbReference type="Gene3D" id="3.30.565.10">
    <property type="entry name" value="Histidine kinase-like ATPase, C-terminal domain"/>
    <property type="match status" value="1"/>
</dbReference>
<dbReference type="InterPro" id="IPR036097">
    <property type="entry name" value="HisK_dim/P_sf"/>
</dbReference>
<sequence>MDKDTLSSDTMIGSLTQINNLFDYVLSSEKPEEKLQYLLASLTQVTNSTKCQLIALNDTYVSSYFCDNCNDNLIESKFSNEIKFISLAVTHKEILLIDDISKEPQLMDNYISNNKINSLISIPLITKNKVFALLCLENPNFLWFKNEYFELLKVIKNYSTLSIKGINLLKTLDKDSLTISNILFSPTTSNTSNTLKNNTDYELDLCKIAFENIKELFCFTSFDGTIMYLSPTYKDILGLDVSNIYKNNIYEFIGLDYRKEFLSYFKKVLNNVTTEPFKCKCINSLNKTMWLKIHASTYNSSSSDLCGIIFVAEDITDEVIYADRIVKETKEQEVLKNEFFATISHELRTPINIIYATLQMLDLDLKAMNDIVLYDKFGSRFKSLKQNCFRLMRLINNIIDVTKIDAGYFNLNLSKLNIVSIIEEMTLSVANYVEIKNLDFIFDTDLEERVIACDPEKIERILLNLISNAVKYTPSGGTISVMLKNYSDFVQVSVKDTGKGIPEKDQACIFDRFIQSKNQVNSNVYGSGIGLSLVKSLVELHGGTISLSSSLDNGSEFIFTLPNNLSDPSLDYQEFPDVVNGNFASNNIQKIKVELSDIYM</sequence>
<dbReference type="AlphaFoldDB" id="A0A1M5WWR3"/>
<dbReference type="SUPFAM" id="SSF55781">
    <property type="entry name" value="GAF domain-like"/>
    <property type="match status" value="1"/>
</dbReference>
<evidence type="ECO:0000313" key="12">
    <source>
        <dbReference type="Proteomes" id="UP000184526"/>
    </source>
</evidence>
<dbReference type="Pfam" id="PF01590">
    <property type="entry name" value="GAF"/>
    <property type="match status" value="1"/>
</dbReference>
<feature type="domain" description="Histidine kinase" evidence="9">
    <location>
        <begin position="342"/>
        <end position="565"/>
    </location>
</feature>
<evidence type="ECO:0000256" key="1">
    <source>
        <dbReference type="ARBA" id="ARBA00000085"/>
    </source>
</evidence>
<dbReference type="InterPro" id="IPR036890">
    <property type="entry name" value="HATPase_C_sf"/>
</dbReference>
<evidence type="ECO:0000256" key="4">
    <source>
        <dbReference type="ARBA" id="ARBA00022679"/>
    </source>
</evidence>
<evidence type="ECO:0000313" key="11">
    <source>
        <dbReference type="EMBL" id="SHH91383.1"/>
    </source>
</evidence>
<dbReference type="SUPFAM" id="SSF55874">
    <property type="entry name" value="ATPase domain of HSP90 chaperone/DNA topoisomerase II/histidine kinase"/>
    <property type="match status" value="1"/>
</dbReference>
<keyword evidence="8" id="KW-0902">Two-component regulatory system</keyword>
<evidence type="ECO:0000256" key="6">
    <source>
        <dbReference type="ARBA" id="ARBA00022777"/>
    </source>
</evidence>
<dbReference type="CDD" id="cd00130">
    <property type="entry name" value="PAS"/>
    <property type="match status" value="1"/>
</dbReference>
<keyword evidence="4" id="KW-0808">Transferase</keyword>
<dbReference type="InterPro" id="IPR005467">
    <property type="entry name" value="His_kinase_dom"/>
</dbReference>
<evidence type="ECO:0000256" key="3">
    <source>
        <dbReference type="ARBA" id="ARBA00022553"/>
    </source>
</evidence>
<dbReference type="RefSeq" id="WP_072831773.1">
    <property type="nucleotide sequence ID" value="NZ_FQXP01000006.1"/>
</dbReference>
<dbReference type="EC" id="2.7.13.3" evidence="2"/>
<dbReference type="PRINTS" id="PR00344">
    <property type="entry name" value="BCTRLSENSOR"/>
</dbReference>
<dbReference type="Gene3D" id="3.30.450.20">
    <property type="entry name" value="PAS domain"/>
    <property type="match status" value="1"/>
</dbReference>
<dbReference type="PROSITE" id="PS50112">
    <property type="entry name" value="PAS"/>
    <property type="match status" value="1"/>
</dbReference>
<dbReference type="OrthoDB" id="9813394at2"/>
<evidence type="ECO:0000259" key="9">
    <source>
        <dbReference type="PROSITE" id="PS50109"/>
    </source>
</evidence>
<proteinExistence type="predicted"/>
<dbReference type="FunFam" id="3.30.565.10:FF:000037">
    <property type="entry name" value="Hybrid sensor histidine kinase/response regulator"/>
    <property type="match status" value="1"/>
</dbReference>
<evidence type="ECO:0000256" key="5">
    <source>
        <dbReference type="ARBA" id="ARBA00022741"/>
    </source>
</evidence>
<feature type="domain" description="PAS" evidence="10">
    <location>
        <begin position="223"/>
        <end position="272"/>
    </location>
</feature>
<dbReference type="InterPro" id="IPR003661">
    <property type="entry name" value="HisK_dim/P_dom"/>
</dbReference>
<dbReference type="GO" id="GO:0000155">
    <property type="term" value="F:phosphorelay sensor kinase activity"/>
    <property type="evidence" value="ECO:0007669"/>
    <property type="project" value="InterPro"/>
</dbReference>
<dbReference type="GO" id="GO:0005524">
    <property type="term" value="F:ATP binding"/>
    <property type="evidence" value="ECO:0007669"/>
    <property type="project" value="UniProtKB-KW"/>
</dbReference>
<dbReference type="InterPro" id="IPR003594">
    <property type="entry name" value="HATPase_dom"/>
</dbReference>
<dbReference type="CDD" id="cd00075">
    <property type="entry name" value="HATPase"/>
    <property type="match status" value="1"/>
</dbReference>
<dbReference type="SMART" id="SM00091">
    <property type="entry name" value="PAS"/>
    <property type="match status" value="1"/>
</dbReference>
<dbReference type="InterPro" id="IPR000014">
    <property type="entry name" value="PAS"/>
</dbReference>
<dbReference type="SMART" id="SM00387">
    <property type="entry name" value="HATPase_c"/>
    <property type="match status" value="1"/>
</dbReference>
<keyword evidence="5" id="KW-0547">Nucleotide-binding</keyword>
<dbReference type="Pfam" id="PF13426">
    <property type="entry name" value="PAS_9"/>
    <property type="match status" value="1"/>
</dbReference>
<dbReference type="InterPro" id="IPR035965">
    <property type="entry name" value="PAS-like_dom_sf"/>
</dbReference>
<dbReference type="SUPFAM" id="SSF47384">
    <property type="entry name" value="Homodimeric domain of signal transducing histidine kinase"/>
    <property type="match status" value="1"/>
</dbReference>
<evidence type="ECO:0000259" key="10">
    <source>
        <dbReference type="PROSITE" id="PS50112"/>
    </source>
</evidence>
<reference evidence="11 12" key="1">
    <citation type="submission" date="2016-11" db="EMBL/GenBank/DDBJ databases">
        <authorList>
            <person name="Jaros S."/>
            <person name="Januszkiewicz K."/>
            <person name="Wedrychowicz H."/>
        </authorList>
    </citation>
    <scope>NUCLEOTIDE SEQUENCE [LARGE SCALE GENOMIC DNA]</scope>
    <source>
        <strain evidence="11 12">DSM 3089</strain>
    </source>
</reference>
<protein>
    <recommendedName>
        <fullName evidence="2">histidine kinase</fullName>
        <ecNumber evidence="2">2.7.13.3</ecNumber>
    </recommendedName>
</protein>
<keyword evidence="3" id="KW-0597">Phosphoprotein</keyword>
<dbReference type="PANTHER" id="PTHR43547:SF2">
    <property type="entry name" value="HYBRID SIGNAL TRANSDUCTION HISTIDINE KINASE C"/>
    <property type="match status" value="1"/>
</dbReference>
<dbReference type="Gene3D" id="1.10.287.130">
    <property type="match status" value="1"/>
</dbReference>
<dbReference type="STRING" id="1121306.SAMN02745196_01892"/>
<dbReference type="SMART" id="SM00388">
    <property type="entry name" value="HisKA"/>
    <property type="match status" value="1"/>
</dbReference>
<keyword evidence="6" id="KW-0418">Kinase</keyword>
<dbReference type="PROSITE" id="PS50109">
    <property type="entry name" value="HIS_KIN"/>
    <property type="match status" value="1"/>
</dbReference>
<dbReference type="SUPFAM" id="SSF55785">
    <property type="entry name" value="PYP-like sensor domain (PAS domain)"/>
    <property type="match status" value="1"/>
</dbReference>
<dbReference type="InterPro" id="IPR004358">
    <property type="entry name" value="Sig_transdc_His_kin-like_C"/>
</dbReference>
<organism evidence="11 12">
    <name type="scientific">Clostridium collagenovorans DSM 3089</name>
    <dbReference type="NCBI Taxonomy" id="1121306"/>
    <lineage>
        <taxon>Bacteria</taxon>
        <taxon>Bacillati</taxon>
        <taxon>Bacillota</taxon>
        <taxon>Clostridia</taxon>
        <taxon>Eubacteriales</taxon>
        <taxon>Clostridiaceae</taxon>
        <taxon>Clostridium</taxon>
    </lineage>
</organism>
<keyword evidence="12" id="KW-1185">Reference proteome</keyword>
<evidence type="ECO:0000256" key="8">
    <source>
        <dbReference type="ARBA" id="ARBA00023012"/>
    </source>
</evidence>
<evidence type="ECO:0000256" key="2">
    <source>
        <dbReference type="ARBA" id="ARBA00012438"/>
    </source>
</evidence>
<keyword evidence="7" id="KW-0067">ATP-binding</keyword>